<keyword evidence="1" id="KW-0805">Transcription regulation</keyword>
<comment type="caution">
    <text evidence="7">The sequence shown here is derived from an EMBL/GenBank/DDBJ whole genome shotgun (WGS) entry which is preliminary data.</text>
</comment>
<keyword evidence="2" id="KW-0238">DNA-binding</keyword>
<dbReference type="PROSITE" id="PS50048">
    <property type="entry name" value="ZN2_CY6_FUNGAL_2"/>
    <property type="match status" value="1"/>
</dbReference>
<evidence type="ECO:0000256" key="4">
    <source>
        <dbReference type="ARBA" id="ARBA00023242"/>
    </source>
</evidence>
<accession>A0A0C1E1L4</accession>
<dbReference type="Proteomes" id="UP000053475">
    <property type="component" value="Unassembled WGS sequence"/>
</dbReference>
<feature type="compositionally biased region" description="Polar residues" evidence="5">
    <location>
        <begin position="65"/>
        <end position="76"/>
    </location>
</feature>
<dbReference type="CDD" id="cd00067">
    <property type="entry name" value="GAL4"/>
    <property type="match status" value="1"/>
</dbReference>
<reference evidence="7 8" key="1">
    <citation type="submission" date="2014-11" db="EMBL/GenBank/DDBJ databases">
        <title>Genomics derived discovery of secondary metabolites biosynthetic gene clusters in Aspergillus ustus.</title>
        <authorList>
            <person name="Pi B."/>
            <person name="Dai F."/>
            <person name="Song X."/>
            <person name="Zhu C."/>
            <person name="Li H."/>
            <person name="Yu D."/>
        </authorList>
    </citation>
    <scope>NUCLEOTIDE SEQUENCE [LARGE SCALE GENOMIC DNA]</scope>
    <source>
        <strain evidence="7 8">3.3904</strain>
    </source>
</reference>
<dbReference type="GO" id="GO:0003677">
    <property type="term" value="F:DNA binding"/>
    <property type="evidence" value="ECO:0007669"/>
    <property type="project" value="UniProtKB-KW"/>
</dbReference>
<dbReference type="AlphaFoldDB" id="A0A0C1E1L4"/>
<evidence type="ECO:0000256" key="1">
    <source>
        <dbReference type="ARBA" id="ARBA00023015"/>
    </source>
</evidence>
<feature type="region of interest" description="Disordered" evidence="5">
    <location>
        <begin position="61"/>
        <end position="96"/>
    </location>
</feature>
<keyword evidence="3" id="KW-0804">Transcription</keyword>
<keyword evidence="8" id="KW-1185">Reference proteome</keyword>
<sequence length="653" mass="73192">MQTDLVARRKQFSSCDECRRLRVRCDALSRRTADQPAVSCARCTRRRKRCTFEWMNSIKPAAPRQSASSTPSQETVSPGEGVSPNTSAPREPVKRNSLATLQAESFRSRALNETRPVPCVEYTAVPDTSAAQLSPFDWRLAQSIYSSGFDTIFGSWMSRYGCPFLSESSVGEDRNSIVEVCERLDRWMTEMSLPNSHQTQGVVEDCLADDSLRNIIACFSARWLPLASREPTPSTASTVYQNIIHTLWRQSRRDTLRVINRPSYRSMLTLFLFAMTPVPAEVTEDEEADGIFGQVCIHAALQQIQTLRARQRSLQFNGTKVSQPMAKTKPGLPSIPMMTTVETTDFITAENIAYWAAITFDTSASLTLNCRSLLSSGLFGFDSEMPWRLVRAGVTMFQNKWETWQAEGGYVLSDDRANQIISSATAWKLLAWKLTAVFKEALRDGHDESEVQRAFTLVVEGIQQFNDTYRQPLELCERRMPFLGQHTKFRWFSLMLHYHLSILLLANVLEATDRLDLLADIEDTIADAESVVVSTLMFGLHNTITIRVNMESGTIDHVGATETSVTVPITSIDPYPHHIVAGVQLVQKAVDRDLAVGKISHTAHANLRALFERTLSHLPQSSKSVKAARETFSKVADYIGEPPTVPYSVGRMI</sequence>
<evidence type="ECO:0000256" key="5">
    <source>
        <dbReference type="SAM" id="MobiDB-lite"/>
    </source>
</evidence>
<dbReference type="GO" id="GO:0000981">
    <property type="term" value="F:DNA-binding transcription factor activity, RNA polymerase II-specific"/>
    <property type="evidence" value="ECO:0007669"/>
    <property type="project" value="InterPro"/>
</dbReference>
<proteinExistence type="predicted"/>
<dbReference type="InterPro" id="IPR036864">
    <property type="entry name" value="Zn2-C6_fun-type_DNA-bd_sf"/>
</dbReference>
<dbReference type="GO" id="GO:0008270">
    <property type="term" value="F:zinc ion binding"/>
    <property type="evidence" value="ECO:0007669"/>
    <property type="project" value="InterPro"/>
</dbReference>
<name>A0A0C1E1L4_ASPUT</name>
<dbReference type="SMART" id="SM00066">
    <property type="entry name" value="GAL4"/>
    <property type="match status" value="1"/>
</dbReference>
<feature type="domain" description="Zn(2)-C6 fungal-type" evidence="6">
    <location>
        <begin position="14"/>
        <end position="52"/>
    </location>
</feature>
<evidence type="ECO:0000256" key="3">
    <source>
        <dbReference type="ARBA" id="ARBA00023163"/>
    </source>
</evidence>
<protein>
    <recommendedName>
        <fullName evidence="6">Zn(2)-C6 fungal-type domain-containing protein</fullName>
    </recommendedName>
</protein>
<dbReference type="InterPro" id="IPR001138">
    <property type="entry name" value="Zn2Cys6_DnaBD"/>
</dbReference>
<organism evidence="7 8">
    <name type="scientific">Aspergillus ustus</name>
    <dbReference type="NCBI Taxonomy" id="40382"/>
    <lineage>
        <taxon>Eukaryota</taxon>
        <taxon>Fungi</taxon>
        <taxon>Dikarya</taxon>
        <taxon>Ascomycota</taxon>
        <taxon>Pezizomycotina</taxon>
        <taxon>Eurotiomycetes</taxon>
        <taxon>Eurotiomycetidae</taxon>
        <taxon>Eurotiales</taxon>
        <taxon>Aspergillaceae</taxon>
        <taxon>Aspergillus</taxon>
        <taxon>Aspergillus subgen. Nidulantes</taxon>
    </lineage>
</organism>
<keyword evidence="4" id="KW-0539">Nucleus</keyword>
<dbReference type="SUPFAM" id="SSF57701">
    <property type="entry name" value="Zn2/Cys6 DNA-binding domain"/>
    <property type="match status" value="1"/>
</dbReference>
<dbReference type="Gene3D" id="4.10.240.10">
    <property type="entry name" value="Zn(2)-C6 fungal-type DNA-binding domain"/>
    <property type="match status" value="1"/>
</dbReference>
<dbReference type="EMBL" id="JOMC01000154">
    <property type="protein sequence ID" value="KIA75447.1"/>
    <property type="molecule type" value="Genomic_DNA"/>
</dbReference>
<evidence type="ECO:0000259" key="6">
    <source>
        <dbReference type="PROSITE" id="PS50048"/>
    </source>
</evidence>
<gene>
    <name evidence="7" type="ORF">HK57_00091</name>
</gene>
<dbReference type="Pfam" id="PF00172">
    <property type="entry name" value="Zn_clus"/>
    <property type="match status" value="1"/>
</dbReference>
<evidence type="ECO:0000256" key="2">
    <source>
        <dbReference type="ARBA" id="ARBA00023125"/>
    </source>
</evidence>
<evidence type="ECO:0000313" key="8">
    <source>
        <dbReference type="Proteomes" id="UP000053475"/>
    </source>
</evidence>
<evidence type="ECO:0000313" key="7">
    <source>
        <dbReference type="EMBL" id="KIA75447.1"/>
    </source>
</evidence>